<feature type="transmembrane region" description="Helical" evidence="1">
    <location>
        <begin position="89"/>
        <end position="108"/>
    </location>
</feature>
<protein>
    <submittedName>
        <fullName evidence="2">Uncharacterized protein</fullName>
    </submittedName>
</protein>
<keyword evidence="1" id="KW-0812">Transmembrane</keyword>
<feature type="transmembrane region" description="Helical" evidence="1">
    <location>
        <begin position="43"/>
        <end position="61"/>
    </location>
</feature>
<accession>A0ABM5X3C0</accession>
<keyword evidence="1" id="KW-0472">Membrane</keyword>
<reference evidence="2 3" key="1">
    <citation type="submission" date="2015-12" db="EMBL/GenBank/DDBJ databases">
        <authorList>
            <person name="Kim M.K."/>
            <person name="Srinivasan S."/>
            <person name="Lee J.-J."/>
            <person name="Kim K."/>
        </authorList>
    </citation>
    <scope>NUCLEOTIDE SEQUENCE [LARGE SCALE GENOMIC DNA]</scope>
    <source>
        <strain evidence="2 3">BM2</strain>
    </source>
</reference>
<dbReference type="EMBL" id="CP013910">
    <property type="protein sequence ID" value="ALW88169.1"/>
    <property type="molecule type" value="Genomic_DNA"/>
</dbReference>
<dbReference type="RefSeq" id="WP_062157505.1">
    <property type="nucleotide sequence ID" value="NZ_CP013910.1"/>
</dbReference>
<gene>
    <name evidence="2" type="ORF">AUC44_04055</name>
</gene>
<dbReference type="Proteomes" id="UP000060071">
    <property type="component" value="Chromosome"/>
</dbReference>
<feature type="transmembrane region" description="Helical" evidence="1">
    <location>
        <begin position="12"/>
        <end position="37"/>
    </location>
</feature>
<sequence length="166" mass="17920">MTPHRHTLNALLLLLTVPTVLSLVGLGLLLLAALTFIPHDLRLSAALGLWAGVSFAGCWHLNRAIGLTRRDGPLHGEVSEHLFRAGQRLFWSALLGTPLSLAAVWRMAPDLGLTEERSTGALLDVVLSPELLLGTLVSVTLPLLLMALSGWLDEGRASLDRQRTTI</sequence>
<keyword evidence="3" id="KW-1185">Reference proteome</keyword>
<organism evidence="2 3">
    <name type="scientific">Deinococcus actinosclerus</name>
    <dbReference type="NCBI Taxonomy" id="1768108"/>
    <lineage>
        <taxon>Bacteria</taxon>
        <taxon>Thermotogati</taxon>
        <taxon>Deinococcota</taxon>
        <taxon>Deinococci</taxon>
        <taxon>Deinococcales</taxon>
        <taxon>Deinococcaceae</taxon>
        <taxon>Deinococcus</taxon>
    </lineage>
</organism>
<evidence type="ECO:0000256" key="1">
    <source>
        <dbReference type="SAM" id="Phobius"/>
    </source>
</evidence>
<keyword evidence="1" id="KW-1133">Transmembrane helix</keyword>
<feature type="transmembrane region" description="Helical" evidence="1">
    <location>
        <begin position="131"/>
        <end position="152"/>
    </location>
</feature>
<proteinExistence type="predicted"/>
<name>A0ABM5X3C0_9DEIO</name>
<evidence type="ECO:0000313" key="3">
    <source>
        <dbReference type="Proteomes" id="UP000060071"/>
    </source>
</evidence>
<evidence type="ECO:0000313" key="2">
    <source>
        <dbReference type="EMBL" id="ALW88169.1"/>
    </source>
</evidence>